<evidence type="ECO:0000313" key="2">
    <source>
        <dbReference type="EMBL" id="XBM46795.1"/>
    </source>
</evidence>
<dbReference type="Gene3D" id="3.40.50.720">
    <property type="entry name" value="NAD(P)-binding Rossmann-like Domain"/>
    <property type="match status" value="1"/>
</dbReference>
<accession>A0AAU7G5X7</accession>
<proteinExistence type="predicted"/>
<evidence type="ECO:0000259" key="1">
    <source>
        <dbReference type="Pfam" id="PF01370"/>
    </source>
</evidence>
<dbReference type="EMBL" id="CP157390">
    <property type="protein sequence ID" value="XBM46795.1"/>
    <property type="molecule type" value="Genomic_DNA"/>
</dbReference>
<reference evidence="2" key="1">
    <citation type="submission" date="2024-05" db="EMBL/GenBank/DDBJ databases">
        <title>The Natural Products Discovery Center: Release of the First 8490 Sequenced Strains for Exploring Actinobacteria Biosynthetic Diversity.</title>
        <authorList>
            <person name="Kalkreuter E."/>
            <person name="Kautsar S.A."/>
            <person name="Yang D."/>
            <person name="Bader C.D."/>
            <person name="Teijaro C.N."/>
            <person name="Fluegel L."/>
            <person name="Davis C.M."/>
            <person name="Simpson J.R."/>
            <person name="Lauterbach L."/>
            <person name="Steele A.D."/>
            <person name="Gui C."/>
            <person name="Meng S."/>
            <person name="Li G."/>
            <person name="Viehrig K."/>
            <person name="Ye F."/>
            <person name="Su P."/>
            <person name="Kiefer A.F."/>
            <person name="Nichols A."/>
            <person name="Cepeda A.J."/>
            <person name="Yan W."/>
            <person name="Fan B."/>
            <person name="Jiang Y."/>
            <person name="Adhikari A."/>
            <person name="Zheng C.-J."/>
            <person name="Schuster L."/>
            <person name="Cowan T.M."/>
            <person name="Smanski M.J."/>
            <person name="Chevrette M.G."/>
            <person name="de Carvalho L.P.S."/>
            <person name="Shen B."/>
        </authorList>
    </citation>
    <scope>NUCLEOTIDE SEQUENCE</scope>
    <source>
        <strain evidence="2">NPDC080035</strain>
    </source>
</reference>
<name>A0AAU7G5X7_9MICO</name>
<gene>
    <name evidence="2" type="ORF">AAME72_11935</name>
</gene>
<dbReference type="InterPro" id="IPR036291">
    <property type="entry name" value="NAD(P)-bd_dom_sf"/>
</dbReference>
<dbReference type="SUPFAM" id="SSF51735">
    <property type="entry name" value="NAD(P)-binding Rossmann-fold domains"/>
    <property type="match status" value="1"/>
</dbReference>
<feature type="domain" description="NAD-dependent epimerase/dehydratase" evidence="1">
    <location>
        <begin position="5"/>
        <end position="73"/>
    </location>
</feature>
<dbReference type="InterPro" id="IPR001509">
    <property type="entry name" value="Epimerase_deHydtase"/>
</dbReference>
<dbReference type="RefSeq" id="WP_348786776.1">
    <property type="nucleotide sequence ID" value="NZ_CP157390.1"/>
</dbReference>
<protein>
    <submittedName>
        <fullName evidence="2">NAD-dependent epimerase/dehydratase family protein</fullName>
    </submittedName>
</protein>
<sequence>MPHAIVLGGTGLLGRASALRLARAGWSVVVTGRDPGHVPDALDEAGARFVSSDRRDAAALADVLRGGADLLVDAYCFTADDARSLLPHLPGIGSVAMFSSKAVYVDADGRHINSTERPDFGGPVTEDTATLEPAWDGRYRSRDGYGRNKVAAERVLLESGHPVSVLRASKVHGEGAALPREWHFVRRVLDGRRAVLLAHDGRGFDHPTAAANAAALVQVVGESPGRRVLNIADPDVPTGRDIARAVANRLEHEWEEVLVPGDAPGWHPWDVVPGITLDLRAAEAIGYRPAGTYAELIGPTIDSVVAFGLDAPWAQKAGDTDFDYAAEDAYLARR</sequence>
<organism evidence="2">
    <name type="scientific">Leifsonia sp. NPDC080035</name>
    <dbReference type="NCBI Taxonomy" id="3143936"/>
    <lineage>
        <taxon>Bacteria</taxon>
        <taxon>Bacillati</taxon>
        <taxon>Actinomycetota</taxon>
        <taxon>Actinomycetes</taxon>
        <taxon>Micrococcales</taxon>
        <taxon>Microbacteriaceae</taxon>
        <taxon>Leifsonia</taxon>
    </lineage>
</organism>
<dbReference type="Pfam" id="PF01370">
    <property type="entry name" value="Epimerase"/>
    <property type="match status" value="1"/>
</dbReference>
<dbReference type="AlphaFoldDB" id="A0AAU7G5X7"/>